<dbReference type="SUPFAM" id="SSF57903">
    <property type="entry name" value="FYVE/PHD zinc finger"/>
    <property type="match status" value="2"/>
</dbReference>
<feature type="compositionally biased region" description="Basic and acidic residues" evidence="8">
    <location>
        <begin position="50"/>
        <end position="63"/>
    </location>
</feature>
<evidence type="ECO:0000256" key="5">
    <source>
        <dbReference type="ARBA" id="ARBA00022833"/>
    </source>
</evidence>
<feature type="region of interest" description="Disordered" evidence="8">
    <location>
        <begin position="730"/>
        <end position="749"/>
    </location>
</feature>
<dbReference type="PROSITE" id="PS51805">
    <property type="entry name" value="EPHD"/>
    <property type="match status" value="1"/>
</dbReference>
<dbReference type="GO" id="GO:0006281">
    <property type="term" value="P:DNA repair"/>
    <property type="evidence" value="ECO:0007669"/>
    <property type="project" value="InterPro"/>
</dbReference>
<feature type="domain" description="RING-type" evidence="10">
    <location>
        <begin position="612"/>
        <end position="668"/>
    </location>
</feature>
<evidence type="ECO:0000256" key="2">
    <source>
        <dbReference type="ARBA" id="ARBA00022581"/>
    </source>
</evidence>
<evidence type="ECO:0000259" key="9">
    <source>
        <dbReference type="PROSITE" id="PS50016"/>
    </source>
</evidence>
<dbReference type="InterPro" id="IPR015967">
    <property type="entry name" value="Rcmb_RecR_Znf"/>
</dbReference>
<dbReference type="PANTHER" id="PTHR13037">
    <property type="entry name" value="FORMIN"/>
    <property type="match status" value="1"/>
</dbReference>
<dbReference type="PROSITE" id="PS01300">
    <property type="entry name" value="RECR"/>
    <property type="match status" value="1"/>
</dbReference>
<sequence length="2013" mass="214671">MAPMGLAKEVGSRTSDLKRDALLPHCRPDSHYVRVMDVLIEGQALSGTPKKQDGTPPTDDRPPKFTLTHPRPVTDSSADPTYRSPPPPATPQTPVKRAGSSGKAAKSAGGGDSGGPTKYHQGVGGNHTNRVCLLNLVHFGLLRPASVVNFRSHTALVTPEGTLRPNPNEPLSLQMQAEYETPSAWATAVCKMGRHGRVAVNGWSSVKVWVPCETFDGQMQRLEVPLDALRQKYLAATSGDAALVNLPLRHFLGDSRKRKLRKGEPGGDRPRQRNRKTFNGIVSGPSPHEKLPDKPTTPASLTPPPKRKYVRQPKPFELLADPTDTLPDPSTEETGVPPPEGSEAARRAHQHRLRTKRQRKLTQRIRHWLEQRRITRGIPWAFPVARRQTIARFRAGLTDPSSAPSPLPPAAHFRCVALTVPPSTRSTDPRPCGACGHSLTTTTTTGTGLTAARARPDRNVVNCRYCEEDYHLACAGYDPARVGDVVAAGSLVPPALSAPPATAARRTHEAGMRPCAHCATCERCDQREPAGQLLQCDQCPRLCHVPCLDPSTREAVRQCRRWVCWDCVRCQACGSQSAGGDLGDTADLEAAWTYDYTLCGPCGRLLDTGNLCPLCQNLYRDDDYETPMIACDGCGYWVHAGCDAHLTPTRYQSLVEDEASQYFCPVCRSEQEESLFWTLPVAFERERVWVASLGGVRASLRIETRERSGGRGRPSGSGKQAAADRLAKWQSTVEASAGPDPLIRPTDPEDLELDVHPILDLGYQPDPPADIRRSHTVHGDSAAHTGLGDLLLAAADTNAVARRASAALPIATPRSASLHPPTTASGRQFMEPPLSARAPVPAASSAATGSSAPSVVDAAEMLLTLFSAEPSPAPTMTTTVSTTLVVTVTTASSFPRAPVQTPGSPPVLASRPHQSPSLPVINPPQPMPPALHVPSAATRRPSIAALLASPPLNSTNSTAATGVATTSGGSGGTASPVKCLLCHGKELSALASQHAITSGSAGGNSALLPSSGTGRLLFLYSQTYPNSYAHIDCLLWLSDIHINDRYEVDGIEAALVRAQQSYCNLCARLGATVKCAVGPYCPTSYHISCLFSKPYRMCAPERRPALYHHLRCLLCHVHAPAHHVMFSSEDAARPTAGSLDHRALVVAPHDRAPGVVEPGAGTDSRSLNGFHLDPQRHVTTRSPLTAGASSSALSPIRESSGRPTTALPILTRATATAPQPTIVAYRIGALVVRQLGTLAASGSPPTTAAVVSFDFPDFLVPLGFACERSFGSYINPAKRTRIRCEVVSLPVDQITLNFTSDVNPEAASCLAGLPFTSLTFGAIWQFHVEDDASANGTITARTLQGALRTLLSRYAHGPPARALASQGDRYIYLREPLRFVGLANRELTDALARTVSGYGALRERFAPETRATDVLVQMIEAQPRTQLPANPPCHPRPRPDGTFSAARTDLIYRRRTVPLARATTTVNAFDPNAMVLTGNPIAKKKIKLEPGTSGTMQLCHDAELAALAQFRADHRPRYFLAPSECYQRLLEALDYRRSDDPDATRALLARRAFARTLHDFDRIVPPTHRLPPALFQTHYPINRAHIPLAHSGSGTGMGSALNSGSGNIDSPSGVANTNSGPGVSGTSGGVPGTVAHSRQRSTNNLPAVPRSLFPSSESSSPELSPIRRSSSPGIQRHGQSAGPYRGDTIADDSDLDDLECGEVEFEGPGLDWATLSVFGTFGYRPNHHGILPLSNHDPVGVGPVIQRMAHPTSAVGAFFRVVGVVGSTADLAATLIPSSQGPAHNHVASGAAAADDQFVAQALRQPGAADLTETNRKFWEADVLGASSFPAAPPTIANLGLFSAQGFAQHDIVMEFVGETVGAYEAARRQGWMLSVARSTIGSVPTDGWGHAGLVGVGAASHGAFGGGGGSGPGRSRNTQQATSNAHQSSSLAAGSFPAQRYPHCIMIRAGRDAFVDASRSCAPNMFIQHSAKPNLYPRTIWADGDEADSRVHVVLCAARAIEADEELTLCYD</sequence>
<dbReference type="InterPro" id="IPR001214">
    <property type="entry name" value="SET_dom"/>
</dbReference>
<keyword evidence="5" id="KW-0862">Zinc</keyword>
<dbReference type="Pfam" id="PF00856">
    <property type="entry name" value="SET"/>
    <property type="match status" value="1"/>
</dbReference>
<feature type="region of interest" description="Disordered" evidence="8">
    <location>
        <begin position="43"/>
        <end position="122"/>
    </location>
</feature>
<feature type="domain" description="PHD-type" evidence="12">
    <location>
        <begin position="1002"/>
        <end position="1119"/>
    </location>
</feature>
<feature type="domain" description="SET" evidence="11">
    <location>
        <begin position="1821"/>
        <end position="2013"/>
    </location>
</feature>
<evidence type="ECO:0008006" key="15">
    <source>
        <dbReference type="Google" id="ProtNLM"/>
    </source>
</evidence>
<feature type="compositionally biased region" description="Basic residues" evidence="8">
    <location>
        <begin position="347"/>
        <end position="359"/>
    </location>
</feature>
<feature type="compositionally biased region" description="Gly residues" evidence="8">
    <location>
        <begin position="1622"/>
        <end position="1631"/>
    </location>
</feature>
<accession>A0A9W8E2V7</accession>
<dbReference type="InterPro" id="IPR013083">
    <property type="entry name" value="Znf_RING/FYVE/PHD"/>
</dbReference>
<feature type="region of interest" description="Disordered" evidence="8">
    <location>
        <begin position="1905"/>
        <end position="1933"/>
    </location>
</feature>
<dbReference type="Gene3D" id="3.30.40.10">
    <property type="entry name" value="Zinc/RING finger domain, C3HC4 (zinc finger)"/>
    <property type="match status" value="3"/>
</dbReference>
<keyword evidence="6" id="KW-0156">Chromatin regulator</keyword>
<feature type="compositionally biased region" description="Low complexity" evidence="8">
    <location>
        <begin position="92"/>
        <end position="107"/>
    </location>
</feature>
<dbReference type="EMBL" id="JANBPT010000007">
    <property type="protein sequence ID" value="KAJ1930419.1"/>
    <property type="molecule type" value="Genomic_DNA"/>
</dbReference>
<evidence type="ECO:0000256" key="1">
    <source>
        <dbReference type="ARBA" id="ARBA00022481"/>
    </source>
</evidence>
<evidence type="ECO:0000256" key="8">
    <source>
        <dbReference type="SAM" id="MobiDB-lite"/>
    </source>
</evidence>
<evidence type="ECO:0000259" key="10">
    <source>
        <dbReference type="PROSITE" id="PS50089"/>
    </source>
</evidence>
<dbReference type="InterPro" id="IPR001965">
    <property type="entry name" value="Znf_PHD"/>
</dbReference>
<dbReference type="Pfam" id="PF05964">
    <property type="entry name" value="FYRN"/>
    <property type="match status" value="1"/>
</dbReference>
<dbReference type="PROSITE" id="PS50089">
    <property type="entry name" value="ZF_RING_2"/>
    <property type="match status" value="1"/>
</dbReference>
<dbReference type="SUPFAM" id="SSF82199">
    <property type="entry name" value="SET domain"/>
    <property type="match status" value="1"/>
</dbReference>
<dbReference type="GO" id="GO:0008270">
    <property type="term" value="F:zinc ion binding"/>
    <property type="evidence" value="ECO:0007669"/>
    <property type="project" value="UniProtKB-KW"/>
</dbReference>
<dbReference type="PROSITE" id="PS51542">
    <property type="entry name" value="FYRN"/>
    <property type="match status" value="1"/>
</dbReference>
<keyword evidence="1" id="KW-0488">Methylation</keyword>
<dbReference type="CDD" id="cd15489">
    <property type="entry name" value="PHD_SF"/>
    <property type="match status" value="1"/>
</dbReference>
<keyword evidence="2" id="KW-0945">Host-virus interaction</keyword>
<dbReference type="InterPro" id="IPR019787">
    <property type="entry name" value="Znf_PHD-finger"/>
</dbReference>
<dbReference type="InterPro" id="IPR001841">
    <property type="entry name" value="Znf_RING"/>
</dbReference>
<proteinExistence type="predicted"/>
<name>A0A9W8E2V7_9FUNG</name>
<dbReference type="PROSITE" id="PS50016">
    <property type="entry name" value="ZF_PHD_2"/>
    <property type="match status" value="2"/>
</dbReference>
<dbReference type="PANTHER" id="PTHR13037:SF24">
    <property type="entry name" value="POLYCOMB PROTEIN PCL-RELATED"/>
    <property type="match status" value="1"/>
</dbReference>
<dbReference type="GO" id="GO:0005654">
    <property type="term" value="C:nucleoplasm"/>
    <property type="evidence" value="ECO:0007669"/>
    <property type="project" value="UniProtKB-ARBA"/>
</dbReference>
<organism evidence="13 14">
    <name type="scientific">Tieghemiomyces parasiticus</name>
    <dbReference type="NCBI Taxonomy" id="78921"/>
    <lineage>
        <taxon>Eukaryota</taxon>
        <taxon>Fungi</taxon>
        <taxon>Fungi incertae sedis</taxon>
        <taxon>Zoopagomycota</taxon>
        <taxon>Kickxellomycotina</taxon>
        <taxon>Dimargaritomycetes</taxon>
        <taxon>Dimargaritales</taxon>
        <taxon>Dimargaritaceae</taxon>
        <taxon>Tieghemiomyces</taxon>
    </lineage>
</organism>
<dbReference type="GO" id="GO:0006310">
    <property type="term" value="P:DNA recombination"/>
    <property type="evidence" value="ECO:0007669"/>
    <property type="project" value="InterPro"/>
</dbReference>
<keyword evidence="4 7" id="KW-0863">Zinc-finger</keyword>
<dbReference type="Gene3D" id="3.30.160.360">
    <property type="match status" value="1"/>
</dbReference>
<feature type="region of interest" description="Disordered" evidence="8">
    <location>
        <begin position="256"/>
        <end position="359"/>
    </location>
</feature>
<feature type="compositionally biased region" description="Polar residues" evidence="8">
    <location>
        <begin position="1180"/>
        <end position="1193"/>
    </location>
</feature>
<evidence type="ECO:0000259" key="11">
    <source>
        <dbReference type="PROSITE" id="PS50280"/>
    </source>
</evidence>
<feature type="region of interest" description="Disordered" evidence="8">
    <location>
        <begin position="1597"/>
        <end position="1693"/>
    </location>
</feature>
<dbReference type="Gene3D" id="2.170.270.10">
    <property type="entry name" value="SET domain"/>
    <property type="match status" value="1"/>
</dbReference>
<dbReference type="Proteomes" id="UP001150569">
    <property type="component" value="Unassembled WGS sequence"/>
</dbReference>
<protein>
    <recommendedName>
        <fullName evidence="15">Histone-lysine N-methyltransferase</fullName>
    </recommendedName>
</protein>
<evidence type="ECO:0000256" key="7">
    <source>
        <dbReference type="PROSITE-ProRule" id="PRU00175"/>
    </source>
</evidence>
<feature type="domain" description="PHD-type" evidence="9">
    <location>
        <begin position="609"/>
        <end position="670"/>
    </location>
</feature>
<evidence type="ECO:0000313" key="13">
    <source>
        <dbReference type="EMBL" id="KAJ1930419.1"/>
    </source>
</evidence>
<dbReference type="OrthoDB" id="787137at2759"/>
<evidence type="ECO:0000259" key="12">
    <source>
        <dbReference type="PROSITE" id="PS51805"/>
    </source>
</evidence>
<feature type="compositionally biased region" description="Polar residues" evidence="8">
    <location>
        <begin position="1917"/>
        <end position="1933"/>
    </location>
</feature>
<feature type="compositionally biased region" description="Low complexity" evidence="8">
    <location>
        <begin position="1649"/>
        <end position="1672"/>
    </location>
</feature>
<evidence type="ECO:0000256" key="6">
    <source>
        <dbReference type="ARBA" id="ARBA00022853"/>
    </source>
</evidence>
<evidence type="ECO:0000256" key="3">
    <source>
        <dbReference type="ARBA" id="ARBA00022723"/>
    </source>
</evidence>
<evidence type="ECO:0000313" key="14">
    <source>
        <dbReference type="Proteomes" id="UP001150569"/>
    </source>
</evidence>
<dbReference type="PROSITE" id="PS50280">
    <property type="entry name" value="SET"/>
    <property type="match status" value="1"/>
</dbReference>
<keyword evidence="14" id="KW-1185">Reference proteome</keyword>
<evidence type="ECO:0000256" key="4">
    <source>
        <dbReference type="ARBA" id="ARBA00022771"/>
    </source>
</evidence>
<keyword evidence="3" id="KW-0479">Metal-binding</keyword>
<reference evidence="13" key="1">
    <citation type="submission" date="2022-07" db="EMBL/GenBank/DDBJ databases">
        <title>Phylogenomic reconstructions and comparative analyses of Kickxellomycotina fungi.</title>
        <authorList>
            <person name="Reynolds N.K."/>
            <person name="Stajich J.E."/>
            <person name="Barry K."/>
            <person name="Grigoriev I.V."/>
            <person name="Crous P."/>
            <person name="Smith M.E."/>
        </authorList>
    </citation>
    <scope>NUCLEOTIDE SEQUENCE</scope>
    <source>
        <strain evidence="13">RSA 861</strain>
    </source>
</reference>
<dbReference type="InterPro" id="IPR011011">
    <property type="entry name" value="Znf_FYVE_PHD"/>
</dbReference>
<feature type="domain" description="PHD-type" evidence="9">
    <location>
        <begin position="515"/>
        <end position="570"/>
    </location>
</feature>
<dbReference type="InterPro" id="IPR003888">
    <property type="entry name" value="FYrich_N"/>
</dbReference>
<feature type="region of interest" description="Disordered" evidence="8">
    <location>
        <begin position="1"/>
        <end position="22"/>
    </location>
</feature>
<feature type="compositionally biased region" description="Basic and acidic residues" evidence="8">
    <location>
        <begin position="262"/>
        <end position="271"/>
    </location>
</feature>
<gene>
    <name evidence="13" type="ORF">IWQ60_000285</name>
</gene>
<feature type="region of interest" description="Disordered" evidence="8">
    <location>
        <begin position="1179"/>
        <end position="1203"/>
    </location>
</feature>
<comment type="caution">
    <text evidence="13">The sequence shown here is derived from an EMBL/GenBank/DDBJ whole genome shotgun (WGS) entry which is preliminary data.</text>
</comment>
<feature type="region of interest" description="Disordered" evidence="8">
    <location>
        <begin position="704"/>
        <end position="725"/>
    </location>
</feature>
<feature type="compositionally biased region" description="Polar residues" evidence="8">
    <location>
        <begin position="1600"/>
        <end position="1615"/>
    </location>
</feature>
<dbReference type="InterPro" id="IPR034732">
    <property type="entry name" value="EPHD"/>
</dbReference>
<dbReference type="InterPro" id="IPR046341">
    <property type="entry name" value="SET_dom_sf"/>
</dbReference>
<dbReference type="SMART" id="SM00249">
    <property type="entry name" value="PHD"/>
    <property type="match status" value="3"/>
</dbReference>
<dbReference type="GO" id="GO:0006325">
    <property type="term" value="P:chromatin organization"/>
    <property type="evidence" value="ECO:0007669"/>
    <property type="project" value="UniProtKB-KW"/>
</dbReference>